<proteinExistence type="predicted"/>
<dbReference type="EMBL" id="KB456263">
    <property type="protein sequence ID" value="EMF13645.1"/>
    <property type="molecule type" value="Genomic_DNA"/>
</dbReference>
<dbReference type="InterPro" id="IPR006598">
    <property type="entry name" value="CAP10"/>
</dbReference>
<reference evidence="2 3" key="1">
    <citation type="journal article" date="2012" name="PLoS Pathog.">
        <title>Diverse lifestyles and strategies of plant pathogenesis encoded in the genomes of eighteen Dothideomycetes fungi.</title>
        <authorList>
            <person name="Ohm R.A."/>
            <person name="Feau N."/>
            <person name="Henrissat B."/>
            <person name="Schoch C.L."/>
            <person name="Horwitz B.A."/>
            <person name="Barry K.W."/>
            <person name="Condon B.J."/>
            <person name="Copeland A.C."/>
            <person name="Dhillon B."/>
            <person name="Glaser F."/>
            <person name="Hesse C.N."/>
            <person name="Kosti I."/>
            <person name="LaButti K."/>
            <person name="Lindquist E.A."/>
            <person name="Lucas S."/>
            <person name="Salamov A.A."/>
            <person name="Bradshaw R.E."/>
            <person name="Ciuffetti L."/>
            <person name="Hamelin R.C."/>
            <person name="Kema G.H.J."/>
            <person name="Lawrence C."/>
            <person name="Scott J.A."/>
            <person name="Spatafora J.W."/>
            <person name="Turgeon B.G."/>
            <person name="de Wit P.J.G.M."/>
            <person name="Zhong S."/>
            <person name="Goodwin S.B."/>
            <person name="Grigoriev I.V."/>
        </authorList>
    </citation>
    <scope>NUCLEOTIDE SEQUENCE [LARGE SCALE GENOMIC DNA]</scope>
    <source>
        <strain evidence="2 3">SO2202</strain>
    </source>
</reference>
<feature type="domain" description="Glycosyl transferase CAP10" evidence="1">
    <location>
        <begin position="167"/>
        <end position="413"/>
    </location>
</feature>
<dbReference type="PANTHER" id="PTHR12203">
    <property type="entry name" value="KDEL LYS-ASP-GLU-LEU CONTAINING - RELATED"/>
    <property type="match status" value="1"/>
</dbReference>
<sequence length="465" mass="53906">MNGIVSWQRLSYILMTLVGIQCFFLYHSIGSSEPTHLPRPARLTEISAEASGYADLESTTQSNATNEYFFNEYVDSLTAEQCEIAFPDIYYEAERATRYWKKRNHIISGDDLHMPPDGHVRFLIHRNELRIINSSNAYSALGRGERALAVTNLLHRAVESAKAGGERLPTIEFTVSLLDITEPPTLHDTYTTWVWTRELADDTTERGKKQRRFWVMPNVEFYASMDRNLGAYHDARHRAAQHDSSLEDKIPEAAWRGTAWVNPELRGGLVNKTKGKPWASVHTIDANDPKHAHQLRMDEFCSYRFAIHTEGIAYSGRLQYLLNCDNLPIIHKLAWTTHWNHLLIPEGPQQNYIPVKRDWSDLESQVKFYTENPFNANMIVKNHLKTFRDRYLTRAATSCYIRRLMHEYASVSWRPEVDESVSRRNDTKTAASKVVRRRGLSFEEVMLNPHDFRNASDFYGNWDYE</sequence>
<dbReference type="GeneID" id="27902337"/>
<dbReference type="InterPro" id="IPR051091">
    <property type="entry name" value="O-Glucosyltr/Glycosyltrsf_90"/>
</dbReference>
<dbReference type="AlphaFoldDB" id="M3D642"/>
<dbReference type="PANTHER" id="PTHR12203:SF107">
    <property type="entry name" value="GLYCOSYL TRANSFERASE CAP10 DOMAIN-CONTAINING PROTEIN"/>
    <property type="match status" value="1"/>
</dbReference>
<keyword evidence="3" id="KW-1185">Reference proteome</keyword>
<dbReference type="Proteomes" id="UP000016931">
    <property type="component" value="Unassembled WGS sequence"/>
</dbReference>
<dbReference type="HOGENOM" id="CLU_028539_2_1_1"/>
<gene>
    <name evidence="2" type="ORF">SEPMUDRAFT_148877</name>
</gene>
<name>M3D642_SPHMS</name>
<protein>
    <recommendedName>
        <fullName evidence="1">Glycosyl transferase CAP10 domain-containing protein</fullName>
    </recommendedName>
</protein>
<evidence type="ECO:0000313" key="2">
    <source>
        <dbReference type="EMBL" id="EMF13645.1"/>
    </source>
</evidence>
<evidence type="ECO:0000259" key="1">
    <source>
        <dbReference type="SMART" id="SM00672"/>
    </source>
</evidence>
<organism evidence="2 3">
    <name type="scientific">Sphaerulina musiva (strain SO2202)</name>
    <name type="common">Poplar stem canker fungus</name>
    <name type="synonym">Septoria musiva</name>
    <dbReference type="NCBI Taxonomy" id="692275"/>
    <lineage>
        <taxon>Eukaryota</taxon>
        <taxon>Fungi</taxon>
        <taxon>Dikarya</taxon>
        <taxon>Ascomycota</taxon>
        <taxon>Pezizomycotina</taxon>
        <taxon>Dothideomycetes</taxon>
        <taxon>Dothideomycetidae</taxon>
        <taxon>Mycosphaerellales</taxon>
        <taxon>Mycosphaerellaceae</taxon>
        <taxon>Sphaerulina</taxon>
    </lineage>
</organism>
<accession>M3D642</accession>
<dbReference type="SMART" id="SM00672">
    <property type="entry name" value="CAP10"/>
    <property type="match status" value="1"/>
</dbReference>
<dbReference type="RefSeq" id="XP_016761766.1">
    <property type="nucleotide sequence ID" value="XM_016905200.1"/>
</dbReference>
<dbReference type="Pfam" id="PF05686">
    <property type="entry name" value="Glyco_transf_90"/>
    <property type="match status" value="1"/>
</dbReference>
<evidence type="ECO:0000313" key="3">
    <source>
        <dbReference type="Proteomes" id="UP000016931"/>
    </source>
</evidence>
<dbReference type="OrthoDB" id="202415at2759"/>
<dbReference type="eggNOG" id="KOG2458">
    <property type="taxonomic scope" value="Eukaryota"/>
</dbReference>